<gene>
    <name evidence="2" type="ORF">EOW66_16475</name>
</gene>
<evidence type="ECO:0000256" key="1">
    <source>
        <dbReference type="SAM" id="MobiDB-lite"/>
    </source>
</evidence>
<dbReference type="GO" id="GO:0050660">
    <property type="term" value="F:flavin adenine dinucleotide binding"/>
    <property type="evidence" value="ECO:0007669"/>
    <property type="project" value="InterPro"/>
</dbReference>
<feature type="region of interest" description="Disordered" evidence="1">
    <location>
        <begin position="59"/>
        <end position="91"/>
    </location>
</feature>
<evidence type="ECO:0000313" key="2">
    <source>
        <dbReference type="EMBL" id="RWR49469.1"/>
    </source>
</evidence>
<dbReference type="Proteomes" id="UP000288071">
    <property type="component" value="Unassembled WGS sequence"/>
</dbReference>
<dbReference type="Gene3D" id="1.10.540.10">
    <property type="entry name" value="Acyl-CoA dehydrogenase/oxidase, N-terminal domain"/>
    <property type="match status" value="1"/>
</dbReference>
<keyword evidence="3" id="KW-1185">Reference proteome</keyword>
<organism evidence="2 3">
    <name type="scientific">Paenirhodobacter huangdaonensis</name>
    <dbReference type="NCBI Taxonomy" id="2501515"/>
    <lineage>
        <taxon>Bacteria</taxon>
        <taxon>Pseudomonadati</taxon>
        <taxon>Pseudomonadota</taxon>
        <taxon>Alphaproteobacteria</taxon>
        <taxon>Rhodobacterales</taxon>
        <taxon>Rhodobacter group</taxon>
        <taxon>Paenirhodobacter</taxon>
    </lineage>
</organism>
<dbReference type="AlphaFoldDB" id="A0A3S4MEI8"/>
<proteinExistence type="predicted"/>
<sequence>MHDTRTEIPGTAALKARFRPVFDRIAEGGLRRERERILPFEEIGWRKESGFTALRVPVDSGGAGGAASRQAAGSGPGAAQSAVKRSDICAR</sequence>
<evidence type="ECO:0000313" key="3">
    <source>
        <dbReference type="Proteomes" id="UP000288071"/>
    </source>
</evidence>
<protein>
    <recommendedName>
        <fullName evidence="4">Acyl-CoA dehydrogenase/oxidase N-terminal domain-containing protein</fullName>
    </recommendedName>
</protein>
<comment type="caution">
    <text evidence="2">The sequence shown here is derived from an EMBL/GenBank/DDBJ whole genome shotgun (WGS) entry which is preliminary data.</text>
</comment>
<dbReference type="SUPFAM" id="SSF56645">
    <property type="entry name" value="Acyl-CoA dehydrogenase NM domain-like"/>
    <property type="match status" value="1"/>
</dbReference>
<evidence type="ECO:0008006" key="4">
    <source>
        <dbReference type="Google" id="ProtNLM"/>
    </source>
</evidence>
<dbReference type="InterPro" id="IPR037069">
    <property type="entry name" value="AcylCoA_DH/ox_N_sf"/>
</dbReference>
<dbReference type="GO" id="GO:0016627">
    <property type="term" value="F:oxidoreductase activity, acting on the CH-CH group of donors"/>
    <property type="evidence" value="ECO:0007669"/>
    <property type="project" value="InterPro"/>
</dbReference>
<dbReference type="InterPro" id="IPR009100">
    <property type="entry name" value="AcylCoA_DH/oxidase_NM_dom_sf"/>
</dbReference>
<dbReference type="EMBL" id="SAVA01000011">
    <property type="protein sequence ID" value="RWR49469.1"/>
    <property type="molecule type" value="Genomic_DNA"/>
</dbReference>
<dbReference type="RefSeq" id="WP_128157385.1">
    <property type="nucleotide sequence ID" value="NZ_JBHSOM010000014.1"/>
</dbReference>
<reference evidence="2" key="1">
    <citation type="submission" date="2019-01" db="EMBL/GenBank/DDBJ databases">
        <title>Sinorhodobacter populi sp. nov. isolated from the symptomatic bark tissue of Populus euramericana canker.</title>
        <authorList>
            <person name="Xu G."/>
        </authorList>
    </citation>
    <scope>NUCLEOTIDE SEQUENCE [LARGE SCALE GENOMIC DNA]</scope>
    <source>
        <strain evidence="2">CGMCC 1.12963</strain>
    </source>
</reference>
<reference evidence="2" key="2">
    <citation type="submission" date="2019-01" db="EMBL/GenBank/DDBJ databases">
        <authorList>
            <person name="Li Y."/>
        </authorList>
    </citation>
    <scope>NUCLEOTIDE SEQUENCE [LARGE SCALE GENOMIC DNA]</scope>
    <source>
        <strain evidence="2">CGMCC 1.12963</strain>
    </source>
</reference>
<feature type="compositionally biased region" description="Low complexity" evidence="1">
    <location>
        <begin position="66"/>
        <end position="82"/>
    </location>
</feature>
<name>A0A3S4MEI8_9RHOB</name>
<accession>A0A3S4MEI8</accession>